<feature type="domain" description="Helix-hairpin-helix DNA-binding motif class 1" evidence="5">
    <location>
        <begin position="331"/>
        <end position="350"/>
    </location>
</feature>
<dbReference type="GO" id="GO:0046872">
    <property type="term" value="F:metal ion binding"/>
    <property type="evidence" value="ECO:0007669"/>
    <property type="project" value="UniProtKB-KW"/>
</dbReference>
<dbReference type="Gene3D" id="3.20.20.70">
    <property type="entry name" value="Aldolase class I"/>
    <property type="match status" value="1"/>
</dbReference>
<dbReference type="SFLD" id="SFLDS00029">
    <property type="entry name" value="Radical_SAM"/>
    <property type="match status" value="1"/>
</dbReference>
<dbReference type="GO" id="GO:0003677">
    <property type="term" value="F:DNA binding"/>
    <property type="evidence" value="ECO:0007669"/>
    <property type="project" value="InterPro"/>
</dbReference>
<dbReference type="AlphaFoldDB" id="A0A2X1XVF5"/>
<evidence type="ECO:0000256" key="4">
    <source>
        <dbReference type="ARBA" id="ARBA00023014"/>
    </source>
</evidence>
<keyword evidence="2" id="KW-0479">Metal-binding</keyword>
<proteinExistence type="predicted"/>
<name>A0A2X1XVF5_9FIRM</name>
<dbReference type="InterPro" id="IPR007197">
    <property type="entry name" value="rSAM"/>
</dbReference>
<dbReference type="InterPro" id="IPR058240">
    <property type="entry name" value="rSAM_sf"/>
</dbReference>
<evidence type="ECO:0000256" key="3">
    <source>
        <dbReference type="ARBA" id="ARBA00023004"/>
    </source>
</evidence>
<dbReference type="CDD" id="cd01335">
    <property type="entry name" value="Radical_SAM"/>
    <property type="match status" value="1"/>
</dbReference>
<dbReference type="GeneID" id="83862548"/>
<dbReference type="InterPro" id="IPR013785">
    <property type="entry name" value="Aldolase_TIM"/>
</dbReference>
<gene>
    <name evidence="6" type="ORF">NCTC13076_01060</name>
</gene>
<protein>
    <submittedName>
        <fullName evidence="6">Putative DNA modification/repair radical SAM protein</fullName>
    </submittedName>
</protein>
<evidence type="ECO:0000313" key="6">
    <source>
        <dbReference type="EMBL" id="SPY47628.1"/>
    </source>
</evidence>
<keyword evidence="4" id="KW-0411">Iron-sulfur</keyword>
<dbReference type="InterPro" id="IPR003583">
    <property type="entry name" value="Hlx-hairpin-Hlx_DNA-bd_motif"/>
</dbReference>
<dbReference type="SFLD" id="SFLDG01102">
    <property type="entry name" value="Uncharacterised_Radical_SAM_Su"/>
    <property type="match status" value="1"/>
</dbReference>
<organism evidence="6 7">
    <name type="scientific">Peptoniphilus harei</name>
    <dbReference type="NCBI Taxonomy" id="54005"/>
    <lineage>
        <taxon>Bacteria</taxon>
        <taxon>Bacillati</taxon>
        <taxon>Bacillota</taxon>
        <taxon>Tissierellia</taxon>
        <taxon>Tissierellales</taxon>
        <taxon>Peptoniphilaceae</taxon>
        <taxon>Peptoniphilus</taxon>
    </lineage>
</organism>
<evidence type="ECO:0000259" key="5">
    <source>
        <dbReference type="SMART" id="SM00278"/>
    </source>
</evidence>
<dbReference type="OrthoDB" id="9801154at2"/>
<keyword evidence="3" id="KW-0408">Iron</keyword>
<dbReference type="SUPFAM" id="SSF102114">
    <property type="entry name" value="Radical SAM enzymes"/>
    <property type="match status" value="1"/>
</dbReference>
<dbReference type="Proteomes" id="UP000250070">
    <property type="component" value="Unassembled WGS sequence"/>
</dbReference>
<dbReference type="GO" id="GO:0003824">
    <property type="term" value="F:catalytic activity"/>
    <property type="evidence" value="ECO:0007669"/>
    <property type="project" value="InterPro"/>
</dbReference>
<dbReference type="Pfam" id="PF12836">
    <property type="entry name" value="HHH_3"/>
    <property type="match status" value="1"/>
</dbReference>
<accession>A0A2X1XVF5</accession>
<dbReference type="GO" id="GO:0051536">
    <property type="term" value="F:iron-sulfur cluster binding"/>
    <property type="evidence" value="ECO:0007669"/>
    <property type="project" value="UniProtKB-KW"/>
</dbReference>
<dbReference type="SUPFAM" id="SSF47781">
    <property type="entry name" value="RuvA domain 2-like"/>
    <property type="match status" value="1"/>
</dbReference>
<dbReference type="PANTHER" id="PTHR21180">
    <property type="entry name" value="ENDONUCLEASE/EXONUCLEASE/PHOSPHATASE FAMILY DOMAIN-CONTAINING PROTEIN 1"/>
    <property type="match status" value="1"/>
</dbReference>
<dbReference type="PANTHER" id="PTHR21180:SF9">
    <property type="entry name" value="TYPE II SECRETION SYSTEM PROTEIN K"/>
    <property type="match status" value="1"/>
</dbReference>
<dbReference type="EMBL" id="UATM01000032">
    <property type="protein sequence ID" value="SPY47628.1"/>
    <property type="molecule type" value="Genomic_DNA"/>
</dbReference>
<reference evidence="6 7" key="1">
    <citation type="submission" date="2018-06" db="EMBL/GenBank/DDBJ databases">
        <authorList>
            <consortium name="Pathogen Informatics"/>
            <person name="Doyle S."/>
        </authorList>
    </citation>
    <scope>NUCLEOTIDE SEQUENCE [LARGE SCALE GENOMIC DNA]</scope>
    <source>
        <strain evidence="6 7">NCTC13076</strain>
    </source>
</reference>
<dbReference type="Pfam" id="PF04055">
    <property type="entry name" value="Radical_SAM"/>
    <property type="match status" value="1"/>
</dbReference>
<evidence type="ECO:0000256" key="2">
    <source>
        <dbReference type="ARBA" id="ARBA00022723"/>
    </source>
</evidence>
<keyword evidence="1" id="KW-0949">S-adenosyl-L-methionine</keyword>
<dbReference type="InterPro" id="IPR023874">
    <property type="entry name" value="DNA_rSAM_put"/>
</dbReference>
<dbReference type="Gene3D" id="1.10.150.320">
    <property type="entry name" value="Photosystem II 12 kDa extrinsic protein"/>
    <property type="match status" value="1"/>
</dbReference>
<sequence>MELKEKIKILSDAAKYDVSCSSSGSNRKNKGGLGNASQSGICHSWSEDGRCISLLKILFTNHCIYDCNYCINAKSVDSKRAAFTVDEVVDLTINFYKRNYIEGLFLSSGIFKSCDYTMEKLIEVAKRLRQEENFNGYIHMKAIPGASQDLIKELGRYVDRMSINIELPTEKSLALLAPEKSLDEITRPMDLVSKTLKINKLEKKKYKKFSKKDLFLPAGQTSQMIVGAGDIHDRDVLTRSQSLYDNYNLKRVYYSAYVPVREDSKLPKIKTPLIREHRIYQADFLLRFYGFRAGELLSESKRDFDLNLDPKMDWAIENYSNPTDINKASLEELLKVPGFGPQSARKIVRARRAFNLSLEDLKKLRISTKRALNFITISGKYYGRRFDSKEALRSLMVEREGGEQLSFLD</sequence>
<dbReference type="NCBIfam" id="TIGR03916">
    <property type="entry name" value="rSAM_link_UDG"/>
    <property type="match status" value="1"/>
</dbReference>
<evidence type="ECO:0000256" key="1">
    <source>
        <dbReference type="ARBA" id="ARBA00022691"/>
    </source>
</evidence>
<dbReference type="InterPro" id="IPR010994">
    <property type="entry name" value="RuvA_2-like"/>
</dbReference>
<dbReference type="InterPro" id="IPR051675">
    <property type="entry name" value="Endo/Exo/Phosphatase_dom_1"/>
</dbReference>
<evidence type="ECO:0000313" key="7">
    <source>
        <dbReference type="Proteomes" id="UP000250070"/>
    </source>
</evidence>
<dbReference type="GO" id="GO:0006281">
    <property type="term" value="P:DNA repair"/>
    <property type="evidence" value="ECO:0007669"/>
    <property type="project" value="InterPro"/>
</dbReference>
<dbReference type="RefSeq" id="WP_112889782.1">
    <property type="nucleotide sequence ID" value="NZ_CP068103.1"/>
</dbReference>
<dbReference type="SMART" id="SM00278">
    <property type="entry name" value="HhH1"/>
    <property type="match status" value="1"/>
</dbReference>